<dbReference type="Proteomes" id="UP000828390">
    <property type="component" value="Unassembled WGS sequence"/>
</dbReference>
<comment type="caution">
    <text evidence="1">The sequence shown here is derived from an EMBL/GenBank/DDBJ whole genome shotgun (WGS) entry which is preliminary data.</text>
</comment>
<evidence type="ECO:0000313" key="1">
    <source>
        <dbReference type="EMBL" id="KAH3864262.1"/>
    </source>
</evidence>
<dbReference type="AlphaFoldDB" id="A0A9D4LSK3"/>
<keyword evidence="2" id="KW-1185">Reference proteome</keyword>
<reference evidence="1" key="2">
    <citation type="submission" date="2020-11" db="EMBL/GenBank/DDBJ databases">
        <authorList>
            <person name="McCartney M.A."/>
            <person name="Auch B."/>
            <person name="Kono T."/>
            <person name="Mallez S."/>
            <person name="Becker A."/>
            <person name="Gohl D.M."/>
            <person name="Silverstein K.A.T."/>
            <person name="Koren S."/>
            <person name="Bechman K.B."/>
            <person name="Herman A."/>
            <person name="Abrahante J.E."/>
            <person name="Garbe J."/>
        </authorList>
    </citation>
    <scope>NUCLEOTIDE SEQUENCE</scope>
    <source>
        <strain evidence="1">Duluth1</strain>
        <tissue evidence="1">Whole animal</tissue>
    </source>
</reference>
<name>A0A9D4LSK3_DREPO</name>
<evidence type="ECO:0000313" key="2">
    <source>
        <dbReference type="Proteomes" id="UP000828390"/>
    </source>
</evidence>
<gene>
    <name evidence="1" type="ORF">DPMN_027278</name>
</gene>
<proteinExistence type="predicted"/>
<protein>
    <submittedName>
        <fullName evidence="1">Uncharacterized protein</fullName>
    </submittedName>
</protein>
<dbReference type="EMBL" id="JAIWYP010000002">
    <property type="protein sequence ID" value="KAH3864262.1"/>
    <property type="molecule type" value="Genomic_DNA"/>
</dbReference>
<accession>A0A9D4LSK3</accession>
<reference evidence="1" key="1">
    <citation type="journal article" date="2019" name="bioRxiv">
        <title>The Genome of the Zebra Mussel, Dreissena polymorpha: A Resource for Invasive Species Research.</title>
        <authorList>
            <person name="McCartney M.A."/>
            <person name="Auch B."/>
            <person name="Kono T."/>
            <person name="Mallez S."/>
            <person name="Zhang Y."/>
            <person name="Obille A."/>
            <person name="Becker A."/>
            <person name="Abrahante J.E."/>
            <person name="Garbe J."/>
            <person name="Badalamenti J.P."/>
            <person name="Herman A."/>
            <person name="Mangelson H."/>
            <person name="Liachko I."/>
            <person name="Sullivan S."/>
            <person name="Sone E.D."/>
            <person name="Koren S."/>
            <person name="Silverstein K.A.T."/>
            <person name="Beckman K.B."/>
            <person name="Gohl D.M."/>
        </authorList>
    </citation>
    <scope>NUCLEOTIDE SEQUENCE</scope>
    <source>
        <strain evidence="1">Duluth1</strain>
        <tissue evidence="1">Whole animal</tissue>
    </source>
</reference>
<sequence>MRNSLWRQLCGNTFVACVKRWGDCMVNMSNLFVVGEVMELLVHNPLNLSA</sequence>
<organism evidence="1 2">
    <name type="scientific">Dreissena polymorpha</name>
    <name type="common">Zebra mussel</name>
    <name type="synonym">Mytilus polymorpha</name>
    <dbReference type="NCBI Taxonomy" id="45954"/>
    <lineage>
        <taxon>Eukaryota</taxon>
        <taxon>Metazoa</taxon>
        <taxon>Spiralia</taxon>
        <taxon>Lophotrochozoa</taxon>
        <taxon>Mollusca</taxon>
        <taxon>Bivalvia</taxon>
        <taxon>Autobranchia</taxon>
        <taxon>Heteroconchia</taxon>
        <taxon>Euheterodonta</taxon>
        <taxon>Imparidentia</taxon>
        <taxon>Neoheterodontei</taxon>
        <taxon>Myida</taxon>
        <taxon>Dreissenoidea</taxon>
        <taxon>Dreissenidae</taxon>
        <taxon>Dreissena</taxon>
    </lineage>
</organism>